<dbReference type="EMBL" id="MU003515">
    <property type="protein sequence ID" value="KAF2468640.1"/>
    <property type="molecule type" value="Genomic_DNA"/>
</dbReference>
<accession>A0ACB6QQ29</accession>
<name>A0ACB6QQ29_9PLEO</name>
<reference evidence="1" key="1">
    <citation type="journal article" date="2020" name="Stud. Mycol.">
        <title>101 Dothideomycetes genomes: a test case for predicting lifestyles and emergence of pathogens.</title>
        <authorList>
            <person name="Haridas S."/>
            <person name="Albert R."/>
            <person name="Binder M."/>
            <person name="Bloem J."/>
            <person name="Labutti K."/>
            <person name="Salamov A."/>
            <person name="Andreopoulos B."/>
            <person name="Baker S."/>
            <person name="Barry K."/>
            <person name="Bills G."/>
            <person name="Bluhm B."/>
            <person name="Cannon C."/>
            <person name="Castanera R."/>
            <person name="Culley D."/>
            <person name="Daum C."/>
            <person name="Ezra D."/>
            <person name="Gonzalez J."/>
            <person name="Henrissat B."/>
            <person name="Kuo A."/>
            <person name="Liang C."/>
            <person name="Lipzen A."/>
            <person name="Lutzoni F."/>
            <person name="Magnuson J."/>
            <person name="Mondo S."/>
            <person name="Nolan M."/>
            <person name="Ohm R."/>
            <person name="Pangilinan J."/>
            <person name="Park H.-J."/>
            <person name="Ramirez L."/>
            <person name="Alfaro M."/>
            <person name="Sun H."/>
            <person name="Tritt A."/>
            <person name="Yoshinaga Y."/>
            <person name="Zwiers L.-H."/>
            <person name="Turgeon B."/>
            <person name="Goodwin S."/>
            <person name="Spatafora J."/>
            <person name="Crous P."/>
            <person name="Grigoriev I."/>
        </authorList>
    </citation>
    <scope>NUCLEOTIDE SEQUENCE</scope>
    <source>
        <strain evidence="1">ATCC 200398</strain>
    </source>
</reference>
<comment type="caution">
    <text evidence="1">The sequence shown here is derived from an EMBL/GenBank/DDBJ whole genome shotgun (WGS) entry which is preliminary data.</text>
</comment>
<keyword evidence="2" id="KW-1185">Reference proteome</keyword>
<proteinExistence type="predicted"/>
<sequence length="356" mass="41171">MARPRRQKKEKDLKDDEFIDGEEDVEVDDDAPPTIDPYAVLGLEQDATADDVKKAYRKQALLYHPDKSQDSNKSNAVKKFQEIAFAYAVLSDERRRKRYNLTGSTAETLDHSDEDFDWLSFYREQFENIVTEENIQIIKDEYKGSAEEREALLDAYTRYKGNLDKIYNSVMCSDVVEDDDRFRQILDEEIAKGTIESFPTYERQNNDQAREKVKAAERKRVEEFKKRNEGNVKGLKKEGKKGDMNDLAALIKQRQQSRAGGFFDHLEAKYTAKEDRKGKKRAKPMDEPPEELFQANIDRMKRSRGNAREARKKIVVDEEDDVSEDMGVSDEDDAPPKASRKTKAKAKGRARTKARM</sequence>
<gene>
    <name evidence="1" type="ORF">BDR25DRAFT_335432</name>
</gene>
<evidence type="ECO:0000313" key="1">
    <source>
        <dbReference type="EMBL" id="KAF2468640.1"/>
    </source>
</evidence>
<organism evidence="1 2">
    <name type="scientific">Lindgomyces ingoldianus</name>
    <dbReference type="NCBI Taxonomy" id="673940"/>
    <lineage>
        <taxon>Eukaryota</taxon>
        <taxon>Fungi</taxon>
        <taxon>Dikarya</taxon>
        <taxon>Ascomycota</taxon>
        <taxon>Pezizomycotina</taxon>
        <taxon>Dothideomycetes</taxon>
        <taxon>Pleosporomycetidae</taxon>
        <taxon>Pleosporales</taxon>
        <taxon>Lindgomycetaceae</taxon>
        <taxon>Lindgomyces</taxon>
    </lineage>
</organism>
<protein>
    <submittedName>
        <fullName evidence="1">DnaJ-domain-containing protein</fullName>
    </submittedName>
</protein>
<dbReference type="Proteomes" id="UP000799755">
    <property type="component" value="Unassembled WGS sequence"/>
</dbReference>
<evidence type="ECO:0000313" key="2">
    <source>
        <dbReference type="Proteomes" id="UP000799755"/>
    </source>
</evidence>